<name>A0A1V9XJN8_9ACAR</name>
<evidence type="ECO:0000256" key="9">
    <source>
        <dbReference type="ARBA" id="ARBA00023242"/>
    </source>
</evidence>
<gene>
    <name evidence="12" type="ORF">BIW11_03555</name>
</gene>
<keyword evidence="13" id="KW-1185">Reference proteome</keyword>
<dbReference type="InterPro" id="IPR023696">
    <property type="entry name" value="Ureohydrolase_dom_sf"/>
</dbReference>
<dbReference type="STRING" id="418985.A0A1V9XJN8"/>
<dbReference type="InterPro" id="IPR037138">
    <property type="entry name" value="His_deacetylse_dom_sf"/>
</dbReference>
<evidence type="ECO:0000256" key="10">
    <source>
        <dbReference type="ARBA" id="ARBA00048287"/>
    </source>
</evidence>
<dbReference type="PANTHER" id="PTHR10625">
    <property type="entry name" value="HISTONE DEACETYLASE HDAC1-RELATED"/>
    <property type="match status" value="1"/>
</dbReference>
<feature type="domain" description="Histone deacetylase" evidence="11">
    <location>
        <begin position="93"/>
        <end position="189"/>
    </location>
</feature>
<keyword evidence="6" id="KW-0156">Chromatin regulator</keyword>
<evidence type="ECO:0000313" key="13">
    <source>
        <dbReference type="Proteomes" id="UP000192247"/>
    </source>
</evidence>
<dbReference type="InterPro" id="IPR023801">
    <property type="entry name" value="His_deacetylse_dom"/>
</dbReference>
<protein>
    <recommendedName>
        <fullName evidence="3">histone deacetylase</fullName>
        <ecNumber evidence="3">3.5.1.98</ecNumber>
    </recommendedName>
</protein>
<organism evidence="12 13">
    <name type="scientific">Tropilaelaps mercedesae</name>
    <dbReference type="NCBI Taxonomy" id="418985"/>
    <lineage>
        <taxon>Eukaryota</taxon>
        <taxon>Metazoa</taxon>
        <taxon>Ecdysozoa</taxon>
        <taxon>Arthropoda</taxon>
        <taxon>Chelicerata</taxon>
        <taxon>Arachnida</taxon>
        <taxon>Acari</taxon>
        <taxon>Parasitiformes</taxon>
        <taxon>Mesostigmata</taxon>
        <taxon>Gamasina</taxon>
        <taxon>Dermanyssoidea</taxon>
        <taxon>Laelapidae</taxon>
        <taxon>Tropilaelaps</taxon>
    </lineage>
</organism>
<keyword evidence="4" id="KW-0678">Repressor</keyword>
<evidence type="ECO:0000256" key="6">
    <source>
        <dbReference type="ARBA" id="ARBA00022853"/>
    </source>
</evidence>
<dbReference type="AlphaFoldDB" id="A0A1V9XJN8"/>
<keyword evidence="7" id="KW-0805">Transcription regulation</keyword>
<evidence type="ECO:0000313" key="12">
    <source>
        <dbReference type="EMBL" id="OQR73572.1"/>
    </source>
</evidence>
<keyword evidence="5" id="KW-0378">Hydrolase</keyword>
<accession>A0A1V9XJN8</accession>
<evidence type="ECO:0000256" key="8">
    <source>
        <dbReference type="ARBA" id="ARBA00023163"/>
    </source>
</evidence>
<evidence type="ECO:0000256" key="2">
    <source>
        <dbReference type="ARBA" id="ARBA00007738"/>
    </source>
</evidence>
<dbReference type="OrthoDB" id="5232919at2759"/>
<keyword evidence="8" id="KW-0804">Transcription</keyword>
<dbReference type="EMBL" id="MNPL01009699">
    <property type="protein sequence ID" value="OQR73572.1"/>
    <property type="molecule type" value="Genomic_DNA"/>
</dbReference>
<evidence type="ECO:0000256" key="7">
    <source>
        <dbReference type="ARBA" id="ARBA00023015"/>
    </source>
</evidence>
<comment type="similarity">
    <text evidence="2">Belongs to the histone deacetylase family. HD type 2 subfamily.</text>
</comment>
<dbReference type="Proteomes" id="UP000192247">
    <property type="component" value="Unassembled WGS sequence"/>
</dbReference>
<dbReference type="PANTHER" id="PTHR10625:SF5">
    <property type="entry name" value="HISTONE DEACETYLASE"/>
    <property type="match status" value="1"/>
</dbReference>
<comment type="caution">
    <text evidence="12">The sequence shown here is derived from an EMBL/GenBank/DDBJ whole genome shotgun (WGS) entry which is preliminary data.</text>
</comment>
<dbReference type="GO" id="GO:0141221">
    <property type="term" value="F:histone deacetylase activity, hydrolytic mechanism"/>
    <property type="evidence" value="ECO:0007669"/>
    <property type="project" value="UniProtKB-EC"/>
</dbReference>
<evidence type="ECO:0000256" key="4">
    <source>
        <dbReference type="ARBA" id="ARBA00022491"/>
    </source>
</evidence>
<dbReference type="SUPFAM" id="SSF52768">
    <property type="entry name" value="Arginase/deacetylase"/>
    <property type="match status" value="1"/>
</dbReference>
<evidence type="ECO:0000256" key="3">
    <source>
        <dbReference type="ARBA" id="ARBA00012111"/>
    </source>
</evidence>
<sequence>MLHQPLASPELACPTDKRGATMMKRINVFLRYSHKFIRPSMNAIRSVRSIHSFANECIVASRSLSPTRIGTNPLNRQKLEFEKLELPFKSFLMLPCGGVGVDSDTTWNELHTAGAARMAAGCVIELACRVAAGDVKNGFAVVRPPGHHAEHQQAMGFCFFNSLAVAAKKVQQRFNLERILIVDWDAKDGADIVHYYMCARLIIESHFVSSVLM</sequence>
<dbReference type="EC" id="3.5.1.98" evidence="3"/>
<comment type="catalytic activity">
    <reaction evidence="10">
        <text>N(6)-acetyl-L-lysyl-[histone] + H2O = L-lysyl-[histone] + acetate</text>
        <dbReference type="Rhea" id="RHEA:58196"/>
        <dbReference type="Rhea" id="RHEA-COMP:9845"/>
        <dbReference type="Rhea" id="RHEA-COMP:11338"/>
        <dbReference type="ChEBI" id="CHEBI:15377"/>
        <dbReference type="ChEBI" id="CHEBI:29969"/>
        <dbReference type="ChEBI" id="CHEBI:30089"/>
        <dbReference type="ChEBI" id="CHEBI:61930"/>
        <dbReference type="EC" id="3.5.1.98"/>
    </reaction>
</comment>
<evidence type="ECO:0000259" key="11">
    <source>
        <dbReference type="Pfam" id="PF00850"/>
    </source>
</evidence>
<proteinExistence type="inferred from homology"/>
<dbReference type="InterPro" id="IPR000286">
    <property type="entry name" value="HDACs"/>
</dbReference>
<dbReference type="PRINTS" id="PR01270">
    <property type="entry name" value="HDASUPER"/>
</dbReference>
<dbReference type="Gene3D" id="3.40.800.20">
    <property type="entry name" value="Histone deacetylase domain"/>
    <property type="match status" value="1"/>
</dbReference>
<comment type="subcellular location">
    <subcellularLocation>
        <location evidence="1">Nucleus</location>
    </subcellularLocation>
</comment>
<evidence type="ECO:0000256" key="5">
    <source>
        <dbReference type="ARBA" id="ARBA00022801"/>
    </source>
</evidence>
<dbReference type="Pfam" id="PF00850">
    <property type="entry name" value="Hist_deacetyl"/>
    <property type="match status" value="1"/>
</dbReference>
<dbReference type="GO" id="GO:0040029">
    <property type="term" value="P:epigenetic regulation of gene expression"/>
    <property type="evidence" value="ECO:0007669"/>
    <property type="project" value="TreeGrafter"/>
</dbReference>
<dbReference type="GO" id="GO:0000118">
    <property type="term" value="C:histone deacetylase complex"/>
    <property type="evidence" value="ECO:0007669"/>
    <property type="project" value="TreeGrafter"/>
</dbReference>
<reference evidence="12 13" key="1">
    <citation type="journal article" date="2017" name="Gigascience">
        <title>Draft genome of the honey bee ectoparasitic mite, Tropilaelaps mercedesae, is shaped by the parasitic life history.</title>
        <authorList>
            <person name="Dong X."/>
            <person name="Armstrong S.D."/>
            <person name="Xia D."/>
            <person name="Makepeace B.L."/>
            <person name="Darby A.C."/>
            <person name="Kadowaki T."/>
        </authorList>
    </citation>
    <scope>NUCLEOTIDE SEQUENCE [LARGE SCALE GENOMIC DNA]</scope>
    <source>
        <strain evidence="12">Wuxi-XJTLU</strain>
    </source>
</reference>
<keyword evidence="9" id="KW-0539">Nucleus</keyword>
<evidence type="ECO:0000256" key="1">
    <source>
        <dbReference type="ARBA" id="ARBA00004123"/>
    </source>
</evidence>
<dbReference type="InParanoid" id="A0A1V9XJN8"/>